<evidence type="ECO:0000256" key="5">
    <source>
        <dbReference type="PROSITE-ProRule" id="PRU00042"/>
    </source>
</evidence>
<keyword evidence="3 5" id="KW-0863">Zinc-finger</keyword>
<feature type="compositionally biased region" description="Basic and acidic residues" evidence="6">
    <location>
        <begin position="90"/>
        <end position="101"/>
    </location>
</feature>
<evidence type="ECO:0000313" key="8">
    <source>
        <dbReference type="EMBL" id="CAL1297145.1"/>
    </source>
</evidence>
<dbReference type="PROSITE" id="PS00028">
    <property type="entry name" value="ZINC_FINGER_C2H2_1"/>
    <property type="match status" value="2"/>
</dbReference>
<name>A0AAV2BLJ3_9ARAC</name>
<protein>
    <recommendedName>
        <fullName evidence="7">C2H2-type domain-containing protein</fullName>
    </recommendedName>
</protein>
<gene>
    <name evidence="8" type="ORF">LARSCL_LOCUS20126</name>
</gene>
<dbReference type="Gene3D" id="3.30.160.60">
    <property type="entry name" value="Classic Zinc Finger"/>
    <property type="match status" value="2"/>
</dbReference>
<feature type="domain" description="C2H2-type" evidence="7">
    <location>
        <begin position="124"/>
        <end position="151"/>
    </location>
</feature>
<dbReference type="EMBL" id="CAXIEN010000416">
    <property type="protein sequence ID" value="CAL1297145.1"/>
    <property type="molecule type" value="Genomic_DNA"/>
</dbReference>
<dbReference type="SUPFAM" id="SSF57667">
    <property type="entry name" value="beta-beta-alpha zinc fingers"/>
    <property type="match status" value="1"/>
</dbReference>
<accession>A0AAV2BLJ3</accession>
<feature type="region of interest" description="Disordered" evidence="6">
    <location>
        <begin position="16"/>
        <end position="38"/>
    </location>
</feature>
<proteinExistence type="predicted"/>
<dbReference type="PANTHER" id="PTHR23235">
    <property type="entry name" value="KRUEPPEL-LIKE TRANSCRIPTION FACTOR"/>
    <property type="match status" value="1"/>
</dbReference>
<comment type="caution">
    <text evidence="8">The sequence shown here is derived from an EMBL/GenBank/DDBJ whole genome shotgun (WGS) entry which is preliminary data.</text>
</comment>
<feature type="domain" description="C2H2-type" evidence="7">
    <location>
        <begin position="152"/>
        <end position="179"/>
    </location>
</feature>
<organism evidence="8 9">
    <name type="scientific">Larinioides sclopetarius</name>
    <dbReference type="NCBI Taxonomy" id="280406"/>
    <lineage>
        <taxon>Eukaryota</taxon>
        <taxon>Metazoa</taxon>
        <taxon>Ecdysozoa</taxon>
        <taxon>Arthropoda</taxon>
        <taxon>Chelicerata</taxon>
        <taxon>Arachnida</taxon>
        <taxon>Araneae</taxon>
        <taxon>Araneomorphae</taxon>
        <taxon>Entelegynae</taxon>
        <taxon>Araneoidea</taxon>
        <taxon>Araneidae</taxon>
        <taxon>Larinioides</taxon>
    </lineage>
</organism>
<evidence type="ECO:0000259" key="7">
    <source>
        <dbReference type="PROSITE" id="PS50157"/>
    </source>
</evidence>
<dbReference type="InterPro" id="IPR013087">
    <property type="entry name" value="Znf_C2H2_type"/>
</dbReference>
<keyword evidence="1" id="KW-0479">Metal-binding</keyword>
<sequence length="182" mass="20625">MFLLSEGDAVYTIPQQKYADEMSPSKKHAENSNDDNGNICETAEYTRNTSPEFTYPAQSVFCIENKDNMLSRDFTHRPSSPVAPINAPNRKGEMDGNEKQPLQLKKDEDVEAGPSALRPGGQKHVCDVCHKEFKQKSDFVRHYRIHTGGKPFVCDTCGRKFSRKEHLEIHLRTHTGEEALCL</sequence>
<evidence type="ECO:0000256" key="1">
    <source>
        <dbReference type="ARBA" id="ARBA00022723"/>
    </source>
</evidence>
<keyword evidence="4" id="KW-0862">Zinc</keyword>
<evidence type="ECO:0000256" key="4">
    <source>
        <dbReference type="ARBA" id="ARBA00022833"/>
    </source>
</evidence>
<dbReference type="PANTHER" id="PTHR23235:SF120">
    <property type="entry name" value="KRUPPEL-LIKE FACTOR 15"/>
    <property type="match status" value="1"/>
</dbReference>
<dbReference type="FunFam" id="3.30.160.60:FF:001818">
    <property type="entry name" value="GDNF-inducible zinc finger protein 1 isoform X1"/>
    <property type="match status" value="1"/>
</dbReference>
<keyword evidence="9" id="KW-1185">Reference proteome</keyword>
<dbReference type="Pfam" id="PF00096">
    <property type="entry name" value="zf-C2H2"/>
    <property type="match status" value="2"/>
</dbReference>
<evidence type="ECO:0000256" key="6">
    <source>
        <dbReference type="SAM" id="MobiDB-lite"/>
    </source>
</evidence>
<dbReference type="AlphaFoldDB" id="A0AAV2BLJ3"/>
<dbReference type="PROSITE" id="PS50157">
    <property type="entry name" value="ZINC_FINGER_C2H2_2"/>
    <property type="match status" value="2"/>
</dbReference>
<dbReference type="GO" id="GO:0000981">
    <property type="term" value="F:DNA-binding transcription factor activity, RNA polymerase II-specific"/>
    <property type="evidence" value="ECO:0007669"/>
    <property type="project" value="TreeGrafter"/>
</dbReference>
<feature type="region of interest" description="Disordered" evidence="6">
    <location>
        <begin position="76"/>
        <end position="101"/>
    </location>
</feature>
<reference evidence="8 9" key="1">
    <citation type="submission" date="2024-04" db="EMBL/GenBank/DDBJ databases">
        <authorList>
            <person name="Rising A."/>
            <person name="Reimegard J."/>
            <person name="Sonavane S."/>
            <person name="Akerstrom W."/>
            <person name="Nylinder S."/>
            <person name="Hedman E."/>
            <person name="Kallberg Y."/>
        </authorList>
    </citation>
    <scope>NUCLEOTIDE SEQUENCE [LARGE SCALE GENOMIC DNA]</scope>
</reference>
<dbReference type="SMART" id="SM00355">
    <property type="entry name" value="ZnF_C2H2"/>
    <property type="match status" value="2"/>
</dbReference>
<dbReference type="GO" id="GO:0000978">
    <property type="term" value="F:RNA polymerase II cis-regulatory region sequence-specific DNA binding"/>
    <property type="evidence" value="ECO:0007669"/>
    <property type="project" value="TreeGrafter"/>
</dbReference>
<feature type="compositionally biased region" description="Basic and acidic residues" evidence="6">
    <location>
        <begin position="18"/>
        <end position="31"/>
    </location>
</feature>
<evidence type="ECO:0000313" key="9">
    <source>
        <dbReference type="Proteomes" id="UP001497382"/>
    </source>
</evidence>
<dbReference type="Proteomes" id="UP001497382">
    <property type="component" value="Unassembled WGS sequence"/>
</dbReference>
<dbReference type="InterPro" id="IPR036236">
    <property type="entry name" value="Znf_C2H2_sf"/>
</dbReference>
<evidence type="ECO:0000256" key="3">
    <source>
        <dbReference type="ARBA" id="ARBA00022771"/>
    </source>
</evidence>
<dbReference type="GO" id="GO:0008270">
    <property type="term" value="F:zinc ion binding"/>
    <property type="evidence" value="ECO:0007669"/>
    <property type="project" value="UniProtKB-KW"/>
</dbReference>
<dbReference type="FunFam" id="3.30.160.60:FF:000624">
    <property type="entry name" value="zinc finger protein 697"/>
    <property type="match status" value="1"/>
</dbReference>
<keyword evidence="2" id="KW-0677">Repeat</keyword>
<evidence type="ECO:0000256" key="2">
    <source>
        <dbReference type="ARBA" id="ARBA00022737"/>
    </source>
</evidence>